<name>A0A1D8QVR5_9PROT</name>
<comment type="pathway">
    <text evidence="1">Plant hormone metabolism; auxin biosynthesis.</text>
</comment>
<evidence type="ECO:0000256" key="2">
    <source>
        <dbReference type="ARBA" id="ARBA00005833"/>
    </source>
</evidence>
<evidence type="ECO:0000256" key="1">
    <source>
        <dbReference type="ARBA" id="ARBA00004814"/>
    </source>
</evidence>
<dbReference type="Proteomes" id="UP000175973">
    <property type="component" value="Chromosome"/>
</dbReference>
<dbReference type="RefSeq" id="WP_070323255.1">
    <property type="nucleotide sequence ID" value="NZ_CP015164.1"/>
</dbReference>
<protein>
    <recommendedName>
        <fullName evidence="4">Tryptophan 2-monooxygenase</fullName>
        <ecNumber evidence="3">1.13.12.3</ecNumber>
    </recommendedName>
</protein>
<proteinExistence type="inferred from homology"/>
<comment type="similarity">
    <text evidence="2">Belongs to the tryptophan 2-monooxygenase family.</text>
</comment>
<dbReference type="EC" id="1.13.12.3" evidence="3"/>
<evidence type="ECO:0000313" key="9">
    <source>
        <dbReference type="Proteomes" id="UP000175973"/>
    </source>
</evidence>
<gene>
    <name evidence="8" type="ORF">A4S02_06135</name>
</gene>
<dbReference type="InterPro" id="IPR036188">
    <property type="entry name" value="FAD/NAD-bd_sf"/>
</dbReference>
<dbReference type="Gene3D" id="1.20.1440.240">
    <property type="match status" value="1"/>
</dbReference>
<evidence type="ECO:0000313" key="8">
    <source>
        <dbReference type="EMBL" id="AOW46417.1"/>
    </source>
</evidence>
<evidence type="ECO:0000256" key="4">
    <source>
        <dbReference type="ARBA" id="ARBA00017871"/>
    </source>
</evidence>
<sequence>MSQPHHSFPFTRRQLLTRIGALAGSVALYQAMTTMGHAVGTDFTHPPSLTGAKKGTRILVLGAGLAGMLSAYELRKAGYDVQILEFQNRSGGRNISLRAGDTVTELGGASQKVHFAKGNYFNPGPWRIPYHHQGLLYYCRKFGIELEPFIEVNHNTWMHSSDTFGGKSVRYREFSADFYGFTAELLAKAINQHKLDDIVSEDEHHYLIEAMKSWGALTPDLSYTKGTISSWRRGFERAQGGGLNGASVPSDVLARKDIMKSGLWDWMAFNQRIDMQTTLFQPVGGMDQIGKGFARQVKDLIKLNCKVTQISQNEQGVTVTYNDMVRGGAVRQMQADYCVCTIPLSILSQLDVQVEDAMKAAILAVPYASSVKIGLEFNRRFWEEDEQIYGGISFTDQPISQISYPSHGYFRKGPAVLLGGYLFGTPAYDYVGMPPQERLERALEQGGIIHPQYHKEFSNGVSFAWSRTPWVMGCCSMWTEEARRTHYKTLCSIDKRIVLAGEHASYVGCWQEGAILSALDAITRLHQRIMGAT</sequence>
<dbReference type="EMBL" id="CP015164">
    <property type="protein sequence ID" value="AOW46417.1"/>
    <property type="molecule type" value="Genomic_DNA"/>
</dbReference>
<dbReference type="InterPro" id="IPR006311">
    <property type="entry name" value="TAT_signal"/>
</dbReference>
<dbReference type="InterPro" id="IPR050281">
    <property type="entry name" value="Flavin_monoamine_oxidase"/>
</dbReference>
<keyword evidence="5" id="KW-0073">Auxin biosynthesis</keyword>
<dbReference type="Gene3D" id="3.90.660.10">
    <property type="match status" value="1"/>
</dbReference>
<evidence type="ECO:0000256" key="6">
    <source>
        <dbReference type="ARBA" id="ARBA00047321"/>
    </source>
</evidence>
<dbReference type="Gene3D" id="3.50.50.60">
    <property type="entry name" value="FAD/NAD(P)-binding domain"/>
    <property type="match status" value="1"/>
</dbReference>
<dbReference type="GO" id="GO:0009851">
    <property type="term" value="P:auxin biosynthetic process"/>
    <property type="evidence" value="ECO:0007669"/>
    <property type="project" value="UniProtKB-KW"/>
</dbReference>
<dbReference type="SUPFAM" id="SSF54373">
    <property type="entry name" value="FAD-linked reductases, C-terminal domain"/>
    <property type="match status" value="1"/>
</dbReference>
<evidence type="ECO:0000259" key="7">
    <source>
        <dbReference type="Pfam" id="PF01593"/>
    </source>
</evidence>
<evidence type="ECO:0000256" key="5">
    <source>
        <dbReference type="ARBA" id="ARBA00023070"/>
    </source>
</evidence>
<comment type="catalytic activity">
    <reaction evidence="6">
        <text>L-tryptophan + O2 = indole-3-acetamide + CO2 + H2O</text>
        <dbReference type="Rhea" id="RHEA:16165"/>
        <dbReference type="ChEBI" id="CHEBI:15377"/>
        <dbReference type="ChEBI" id="CHEBI:15379"/>
        <dbReference type="ChEBI" id="CHEBI:16031"/>
        <dbReference type="ChEBI" id="CHEBI:16526"/>
        <dbReference type="ChEBI" id="CHEBI:57912"/>
        <dbReference type="EC" id="1.13.12.3"/>
    </reaction>
</comment>
<feature type="domain" description="Amine oxidase" evidence="7">
    <location>
        <begin position="65"/>
        <end position="521"/>
    </location>
</feature>
<organism evidence="8 9">
    <name type="scientific">Acetobacter ascendens</name>
    <dbReference type="NCBI Taxonomy" id="481146"/>
    <lineage>
        <taxon>Bacteria</taxon>
        <taxon>Pseudomonadati</taxon>
        <taxon>Pseudomonadota</taxon>
        <taxon>Alphaproteobacteria</taxon>
        <taxon>Acetobacterales</taxon>
        <taxon>Acetobacteraceae</taxon>
        <taxon>Acetobacter</taxon>
    </lineage>
</organism>
<dbReference type="GO" id="GO:0050361">
    <property type="term" value="F:tryptophan 2-monooxygenase activity"/>
    <property type="evidence" value="ECO:0007669"/>
    <property type="project" value="UniProtKB-EC"/>
</dbReference>
<dbReference type="AlphaFoldDB" id="A0A1D8QVR5"/>
<dbReference type="KEGG" id="aasc:A4S02_06135"/>
<dbReference type="Pfam" id="PF01593">
    <property type="entry name" value="Amino_oxidase"/>
    <property type="match status" value="1"/>
</dbReference>
<evidence type="ECO:0000256" key="3">
    <source>
        <dbReference type="ARBA" id="ARBA00012535"/>
    </source>
</evidence>
<dbReference type="SUPFAM" id="SSF51905">
    <property type="entry name" value="FAD/NAD(P)-binding domain"/>
    <property type="match status" value="1"/>
</dbReference>
<keyword evidence="9" id="KW-1185">Reference proteome</keyword>
<dbReference type="PANTHER" id="PTHR10742">
    <property type="entry name" value="FLAVIN MONOAMINE OXIDASE"/>
    <property type="match status" value="1"/>
</dbReference>
<accession>A0A1D8QVR5</accession>
<dbReference type="PANTHER" id="PTHR10742:SF410">
    <property type="entry name" value="LYSINE-SPECIFIC HISTONE DEMETHYLASE 2"/>
    <property type="match status" value="1"/>
</dbReference>
<dbReference type="InterPro" id="IPR002937">
    <property type="entry name" value="Amino_oxidase"/>
</dbReference>
<reference evidence="9" key="1">
    <citation type="submission" date="2016-04" db="EMBL/GenBank/DDBJ databases">
        <authorList>
            <person name="Jeon C.O."/>
            <person name="Cho G.Y."/>
            <person name="Jeong H.I."/>
            <person name="Kim K.H."/>
        </authorList>
    </citation>
    <scope>NUCLEOTIDE SEQUENCE [LARGE SCALE GENOMIC DNA]</scope>
    <source>
        <strain evidence="9">LMG 1590</strain>
    </source>
</reference>
<dbReference type="PROSITE" id="PS51318">
    <property type="entry name" value="TAT"/>
    <property type="match status" value="1"/>
</dbReference>